<keyword evidence="9" id="KW-1185">Reference proteome</keyword>
<dbReference type="FunFam" id="1.20.1720.10:FF:000024">
    <property type="entry name" value="MFS multidrug transporter, putative"/>
    <property type="match status" value="1"/>
</dbReference>
<name>A0AAV9QDL4_9PEZI</name>
<keyword evidence="2 6" id="KW-0812">Transmembrane</keyword>
<dbReference type="PROSITE" id="PS50850">
    <property type="entry name" value="MFS"/>
    <property type="match status" value="1"/>
</dbReference>
<keyword evidence="3 6" id="KW-1133">Transmembrane helix</keyword>
<dbReference type="Pfam" id="PF07690">
    <property type="entry name" value="MFS_1"/>
    <property type="match status" value="1"/>
</dbReference>
<feature type="transmembrane region" description="Helical" evidence="6">
    <location>
        <begin position="153"/>
        <end position="173"/>
    </location>
</feature>
<feature type="transmembrane region" description="Helical" evidence="6">
    <location>
        <begin position="31"/>
        <end position="49"/>
    </location>
</feature>
<sequence length="578" mass="62702">MFGATLAFFDSTLMASSHPVITSYFHASNAASWLSTVFYLSSTVFQPLYGRVSDTIGRRPVVFFAAVMFFASTAWCAFAGSIGSFIAARAVCGLGAGGVMSMASILTSDVVKIEYRGIYQSYFNMAWGLGNGLGAALGGFICDRLGWRAAFYIQLPFIFAYAILTLVSCPPHLGPNLAKTQGMTLRQAFKTFDTLGAINLTITVTCLILGVNLGGNVFTWTHPLVITSLVLFAVAGTSLYFVERKAQLPILPLKLLSTIPLGNLMWSNFFSAIVTNTVLFNVPLYLQAVKQSSPTASGLNLLVLLVGGTVTALLCGLYITLTRRMKPPMVWGTLISFIGAICVTCLSSDTPTWSVPLLIPFCSFGQGLLFPATTIAVLALNPQDEQAVVTTTLGLVRNLGAILGVAISSWVLQNALLVYLDRIVTAPDPETKEHIIRMVRESVRAIRDLDPKHRKQVIDAYAKSMRVTFALGIVISVVCILMIWPTHVPHLQRQEELDRRTGPVGESAEEEEEEEESDDEVGENEYEEAVRDTPYESLSRAVTASSRRSRAAASSAAGSIPSAYDLARRPSFDTSFSM</sequence>
<feature type="transmembrane region" description="Helical" evidence="6">
    <location>
        <begin position="387"/>
        <end position="412"/>
    </location>
</feature>
<feature type="domain" description="Major facilitator superfamily (MFS) profile" evidence="7">
    <location>
        <begin position="1"/>
        <end position="488"/>
    </location>
</feature>
<feature type="compositionally biased region" description="Low complexity" evidence="5">
    <location>
        <begin position="537"/>
        <end position="560"/>
    </location>
</feature>
<feature type="transmembrane region" description="Helical" evidence="6">
    <location>
        <begin position="328"/>
        <end position="346"/>
    </location>
</feature>
<evidence type="ECO:0000313" key="9">
    <source>
        <dbReference type="Proteomes" id="UP001345827"/>
    </source>
</evidence>
<comment type="subcellular location">
    <subcellularLocation>
        <location evidence="1">Membrane</location>
        <topology evidence="1">Multi-pass membrane protein</topology>
    </subcellularLocation>
</comment>
<dbReference type="PANTHER" id="PTHR23501:SF67">
    <property type="entry name" value="MFS MULTIDRUG EFFLUX TRANSPORTER (EUROFUNG)"/>
    <property type="match status" value="1"/>
</dbReference>
<evidence type="ECO:0000259" key="7">
    <source>
        <dbReference type="PROSITE" id="PS50850"/>
    </source>
</evidence>
<evidence type="ECO:0000313" key="8">
    <source>
        <dbReference type="EMBL" id="KAK5540075.1"/>
    </source>
</evidence>
<feature type="region of interest" description="Disordered" evidence="5">
    <location>
        <begin position="494"/>
        <end position="560"/>
    </location>
</feature>
<comment type="caution">
    <text evidence="8">The sequence shown here is derived from an EMBL/GenBank/DDBJ whole genome shotgun (WGS) entry which is preliminary data.</text>
</comment>
<keyword evidence="4 6" id="KW-0472">Membrane</keyword>
<feature type="transmembrane region" description="Helical" evidence="6">
    <location>
        <begin position="263"/>
        <end position="286"/>
    </location>
</feature>
<reference evidence="8 9" key="1">
    <citation type="submission" date="2023-06" db="EMBL/GenBank/DDBJ databases">
        <title>Black Yeasts Isolated from many extreme environments.</title>
        <authorList>
            <person name="Coleine C."/>
            <person name="Stajich J.E."/>
            <person name="Selbmann L."/>
        </authorList>
    </citation>
    <scope>NUCLEOTIDE SEQUENCE [LARGE SCALE GENOMIC DNA]</scope>
    <source>
        <strain evidence="8 9">CCFEE 5887</strain>
    </source>
</reference>
<accession>A0AAV9QDL4</accession>
<evidence type="ECO:0000256" key="5">
    <source>
        <dbReference type="SAM" id="MobiDB-lite"/>
    </source>
</evidence>
<evidence type="ECO:0000256" key="1">
    <source>
        <dbReference type="ARBA" id="ARBA00004141"/>
    </source>
</evidence>
<protein>
    <recommendedName>
        <fullName evidence="7">Major facilitator superfamily (MFS) profile domain-containing protein</fullName>
    </recommendedName>
</protein>
<proteinExistence type="predicted"/>
<evidence type="ECO:0000256" key="6">
    <source>
        <dbReference type="SAM" id="Phobius"/>
    </source>
</evidence>
<evidence type="ECO:0000256" key="3">
    <source>
        <dbReference type="ARBA" id="ARBA00022989"/>
    </source>
</evidence>
<dbReference type="Proteomes" id="UP001345827">
    <property type="component" value="Unassembled WGS sequence"/>
</dbReference>
<feature type="transmembrane region" description="Helical" evidence="6">
    <location>
        <begin position="194"/>
        <end position="214"/>
    </location>
</feature>
<dbReference type="InterPro" id="IPR036259">
    <property type="entry name" value="MFS_trans_sf"/>
</dbReference>
<dbReference type="GO" id="GO:0015174">
    <property type="term" value="F:basic amino acid transmembrane transporter activity"/>
    <property type="evidence" value="ECO:0007669"/>
    <property type="project" value="TreeGrafter"/>
</dbReference>
<dbReference type="EMBL" id="JAXLQG010000005">
    <property type="protein sequence ID" value="KAK5540075.1"/>
    <property type="molecule type" value="Genomic_DNA"/>
</dbReference>
<dbReference type="AlphaFoldDB" id="A0AAV9QDL4"/>
<feature type="transmembrane region" description="Helical" evidence="6">
    <location>
        <begin position="61"/>
        <end position="80"/>
    </location>
</feature>
<evidence type="ECO:0000256" key="4">
    <source>
        <dbReference type="ARBA" id="ARBA00023136"/>
    </source>
</evidence>
<feature type="transmembrane region" description="Helical" evidence="6">
    <location>
        <begin position="122"/>
        <end position="141"/>
    </location>
</feature>
<dbReference type="PANTHER" id="PTHR23501">
    <property type="entry name" value="MAJOR FACILITATOR SUPERFAMILY"/>
    <property type="match status" value="1"/>
</dbReference>
<feature type="transmembrane region" description="Helical" evidence="6">
    <location>
        <begin position="467"/>
        <end position="484"/>
    </location>
</feature>
<dbReference type="Gene3D" id="1.20.1250.20">
    <property type="entry name" value="MFS general substrate transporter like domains"/>
    <property type="match status" value="1"/>
</dbReference>
<dbReference type="InterPro" id="IPR020846">
    <property type="entry name" value="MFS_dom"/>
</dbReference>
<feature type="transmembrane region" description="Helical" evidence="6">
    <location>
        <begin position="220"/>
        <end position="242"/>
    </location>
</feature>
<dbReference type="Gene3D" id="1.20.1720.10">
    <property type="entry name" value="Multidrug resistance protein D"/>
    <property type="match status" value="1"/>
</dbReference>
<evidence type="ECO:0000256" key="2">
    <source>
        <dbReference type="ARBA" id="ARBA00022692"/>
    </source>
</evidence>
<feature type="transmembrane region" description="Helical" evidence="6">
    <location>
        <begin position="298"/>
        <end position="321"/>
    </location>
</feature>
<organism evidence="8 9">
    <name type="scientific">Vermiconidia calcicola</name>
    <dbReference type="NCBI Taxonomy" id="1690605"/>
    <lineage>
        <taxon>Eukaryota</taxon>
        <taxon>Fungi</taxon>
        <taxon>Dikarya</taxon>
        <taxon>Ascomycota</taxon>
        <taxon>Pezizomycotina</taxon>
        <taxon>Dothideomycetes</taxon>
        <taxon>Dothideomycetidae</taxon>
        <taxon>Mycosphaerellales</taxon>
        <taxon>Extremaceae</taxon>
        <taxon>Vermiconidia</taxon>
    </lineage>
</organism>
<feature type="transmembrane region" description="Helical" evidence="6">
    <location>
        <begin position="86"/>
        <end position="110"/>
    </location>
</feature>
<feature type="compositionally biased region" description="Acidic residues" evidence="5">
    <location>
        <begin position="507"/>
        <end position="527"/>
    </location>
</feature>
<feature type="transmembrane region" description="Helical" evidence="6">
    <location>
        <begin position="358"/>
        <end position="380"/>
    </location>
</feature>
<dbReference type="InterPro" id="IPR011701">
    <property type="entry name" value="MFS"/>
</dbReference>
<dbReference type="SUPFAM" id="SSF103473">
    <property type="entry name" value="MFS general substrate transporter"/>
    <property type="match status" value="1"/>
</dbReference>
<gene>
    <name evidence="8" type="ORF">LTR25_003780</name>
</gene>
<dbReference type="GO" id="GO:0000329">
    <property type="term" value="C:fungal-type vacuole membrane"/>
    <property type="evidence" value="ECO:0007669"/>
    <property type="project" value="TreeGrafter"/>
</dbReference>